<keyword evidence="1" id="KW-0012">Acyltransferase</keyword>
<organism evidence="1 2">
    <name type="scientific">Mucilaginibacter dorajii</name>
    <dbReference type="NCBI Taxonomy" id="692994"/>
    <lineage>
        <taxon>Bacteria</taxon>
        <taxon>Pseudomonadati</taxon>
        <taxon>Bacteroidota</taxon>
        <taxon>Sphingobacteriia</taxon>
        <taxon>Sphingobacteriales</taxon>
        <taxon>Sphingobacteriaceae</taxon>
        <taxon>Mucilaginibacter</taxon>
    </lineage>
</organism>
<dbReference type="Gene3D" id="2.160.10.10">
    <property type="entry name" value="Hexapeptide repeat proteins"/>
    <property type="match status" value="1"/>
</dbReference>
<name>A0ABP7R8J3_9SPHI</name>
<protein>
    <submittedName>
        <fullName evidence="1">Acyltransferase</fullName>
    </submittedName>
</protein>
<dbReference type="Proteomes" id="UP001500742">
    <property type="component" value="Unassembled WGS sequence"/>
</dbReference>
<keyword evidence="2" id="KW-1185">Reference proteome</keyword>
<dbReference type="EMBL" id="BAAAZC010000052">
    <property type="protein sequence ID" value="GAA3993756.1"/>
    <property type="molecule type" value="Genomic_DNA"/>
</dbReference>
<accession>A0ABP7R8J3</accession>
<dbReference type="InterPro" id="IPR001451">
    <property type="entry name" value="Hexapep"/>
</dbReference>
<dbReference type="SUPFAM" id="SSF51161">
    <property type="entry name" value="Trimeric LpxA-like enzymes"/>
    <property type="match status" value="1"/>
</dbReference>
<evidence type="ECO:0000313" key="2">
    <source>
        <dbReference type="Proteomes" id="UP001500742"/>
    </source>
</evidence>
<reference evidence="2" key="1">
    <citation type="journal article" date="2019" name="Int. J. Syst. Evol. Microbiol.">
        <title>The Global Catalogue of Microorganisms (GCM) 10K type strain sequencing project: providing services to taxonomists for standard genome sequencing and annotation.</title>
        <authorList>
            <consortium name="The Broad Institute Genomics Platform"/>
            <consortium name="The Broad Institute Genome Sequencing Center for Infectious Disease"/>
            <person name="Wu L."/>
            <person name="Ma J."/>
        </authorList>
    </citation>
    <scope>NUCLEOTIDE SEQUENCE [LARGE SCALE GENOMIC DNA]</scope>
    <source>
        <strain evidence="2">JCM 16601</strain>
    </source>
</reference>
<dbReference type="Pfam" id="PF00132">
    <property type="entry name" value="Hexapep"/>
    <property type="match status" value="1"/>
</dbReference>
<gene>
    <name evidence="1" type="ORF">GCM10022210_54780</name>
</gene>
<dbReference type="CDD" id="cd04647">
    <property type="entry name" value="LbH_MAT_like"/>
    <property type="match status" value="1"/>
</dbReference>
<dbReference type="RefSeq" id="WP_259096735.1">
    <property type="nucleotide sequence ID" value="NZ_BAAAZC010000052.1"/>
</dbReference>
<comment type="caution">
    <text evidence="1">The sequence shown here is derived from an EMBL/GenBank/DDBJ whole genome shotgun (WGS) entry which is preliminary data.</text>
</comment>
<evidence type="ECO:0000313" key="1">
    <source>
        <dbReference type="EMBL" id="GAA3993756.1"/>
    </source>
</evidence>
<dbReference type="InterPro" id="IPR011004">
    <property type="entry name" value="Trimer_LpxA-like_sf"/>
</dbReference>
<keyword evidence="1" id="KW-0808">Transferase</keyword>
<dbReference type="GO" id="GO:0016746">
    <property type="term" value="F:acyltransferase activity"/>
    <property type="evidence" value="ECO:0007669"/>
    <property type="project" value="UniProtKB-KW"/>
</dbReference>
<dbReference type="InterPro" id="IPR051159">
    <property type="entry name" value="Hexapeptide_acetyltransf"/>
</dbReference>
<proteinExistence type="predicted"/>
<dbReference type="PANTHER" id="PTHR23416">
    <property type="entry name" value="SIALIC ACID SYNTHASE-RELATED"/>
    <property type="match status" value="1"/>
</dbReference>
<sequence length="221" mass="24892">MQKAVKFIKRVNLKTIIFNFRYFPFKTAIKMPVFISNNVFLYKMQGTIKFNCPIKTAMIQIGYGQIGISDFKRTRGIWEVYGEVIFNGRVFIMHGTKIVVGKDAQLVLGDNFTTSTEVSIIAEKRITFGNGSGISWQTQVMDTDFHHIADEHGVVFNQPAEVIIGDKVWIGCRCTILKGVTIPNGCIIAANSLITRKLSGENNIFGGNPTRVLKSNVTWWY</sequence>